<evidence type="ECO:0000313" key="1">
    <source>
        <dbReference type="EMBL" id="GIE45161.1"/>
    </source>
</evidence>
<dbReference type="EMBL" id="BOMP01000156">
    <property type="protein sequence ID" value="GIE45161.1"/>
    <property type="molecule type" value="Genomic_DNA"/>
</dbReference>
<dbReference type="Proteomes" id="UP000631312">
    <property type="component" value="Unassembled WGS sequence"/>
</dbReference>
<sequence>MSILLCESPLCWRDPDTNALQPRPAAPGLLLCWPCRDRLAADLDRLPDICTDLETALMPGSGAGGPVVSGSRERPMPINNTAAYARAEIRPVLVAWIALVIEVRGVRPPRRADDPAVLSRWLRRHVDWLAAYPAAGDAADEIADVRRIAFRGAYPNPVRRVEVGACPFAGCTGTVAAIVRDRSAVLPSSALCDTDTGHEWPMTEWPRLRREMRRAETTPVQGAA</sequence>
<name>A0A7W7MFB1_9ACTN</name>
<evidence type="ECO:0000313" key="2">
    <source>
        <dbReference type="EMBL" id="MBB4747765.1"/>
    </source>
</evidence>
<dbReference type="AlphaFoldDB" id="A0A7W7MFB1"/>
<proteinExistence type="predicted"/>
<dbReference type="RefSeq" id="WP_188120364.1">
    <property type="nucleotide sequence ID" value="NZ_BOMP01000156.1"/>
</dbReference>
<dbReference type="Proteomes" id="UP000590511">
    <property type="component" value="Unassembled WGS sequence"/>
</dbReference>
<dbReference type="EMBL" id="JACHNC010000001">
    <property type="protein sequence ID" value="MBB4747765.1"/>
    <property type="molecule type" value="Genomic_DNA"/>
</dbReference>
<reference evidence="1 4" key="2">
    <citation type="submission" date="2021-01" db="EMBL/GenBank/DDBJ databases">
        <title>Whole genome shotgun sequence of Actinoplanes lobatus NBRC 12513.</title>
        <authorList>
            <person name="Komaki H."/>
            <person name="Tamura T."/>
        </authorList>
    </citation>
    <scope>NUCLEOTIDE SEQUENCE [LARGE SCALE GENOMIC DNA]</scope>
    <source>
        <strain evidence="1 4">NBRC 12513</strain>
    </source>
</reference>
<gene>
    <name evidence="1" type="ORF">Alo02nite_80590</name>
    <name evidence="2" type="ORF">BJ964_001926</name>
</gene>
<reference evidence="2 3" key="1">
    <citation type="submission" date="2020-08" db="EMBL/GenBank/DDBJ databases">
        <title>Sequencing the genomes of 1000 actinobacteria strains.</title>
        <authorList>
            <person name="Klenk H.-P."/>
        </authorList>
    </citation>
    <scope>NUCLEOTIDE SEQUENCE [LARGE SCALE GENOMIC DNA]</scope>
    <source>
        <strain evidence="2 3">DSM 43150</strain>
    </source>
</reference>
<comment type="caution">
    <text evidence="2">The sequence shown here is derived from an EMBL/GenBank/DDBJ whole genome shotgun (WGS) entry which is preliminary data.</text>
</comment>
<protein>
    <submittedName>
        <fullName evidence="2">Uncharacterized protein</fullName>
    </submittedName>
</protein>
<organism evidence="2 3">
    <name type="scientific">Actinoplanes lobatus</name>
    <dbReference type="NCBI Taxonomy" id="113568"/>
    <lineage>
        <taxon>Bacteria</taxon>
        <taxon>Bacillati</taxon>
        <taxon>Actinomycetota</taxon>
        <taxon>Actinomycetes</taxon>
        <taxon>Micromonosporales</taxon>
        <taxon>Micromonosporaceae</taxon>
        <taxon>Actinoplanes</taxon>
    </lineage>
</organism>
<accession>A0A7W7MFB1</accession>
<keyword evidence="4" id="KW-1185">Reference proteome</keyword>
<evidence type="ECO:0000313" key="3">
    <source>
        <dbReference type="Proteomes" id="UP000590511"/>
    </source>
</evidence>
<evidence type="ECO:0000313" key="4">
    <source>
        <dbReference type="Proteomes" id="UP000631312"/>
    </source>
</evidence>